<accession>A0A5J4PSV4</accession>
<proteinExistence type="predicted"/>
<sequence>FNVFPFVISRNNYDAITVCVHALFIFADKCTIYLHSFLFAHSGFCFFNIRRLVHTTKYLGVPPVGVGLSATMLFEAYQPPKAFSLLSLTRHADCATNRAA</sequence>
<dbReference type="EMBL" id="SNRY01006847">
    <property type="protein sequence ID" value="KAA6311644.1"/>
    <property type="molecule type" value="Genomic_DNA"/>
</dbReference>
<name>A0A5J4PSV4_9ZZZZ</name>
<feature type="non-terminal residue" evidence="1">
    <location>
        <position position="1"/>
    </location>
</feature>
<comment type="caution">
    <text evidence="1">The sequence shown here is derived from an EMBL/GenBank/DDBJ whole genome shotgun (WGS) entry which is preliminary data.</text>
</comment>
<gene>
    <name evidence="1" type="ORF">EZS27_037268</name>
</gene>
<protein>
    <submittedName>
        <fullName evidence="1">Uncharacterized protein</fullName>
    </submittedName>
</protein>
<dbReference type="AlphaFoldDB" id="A0A5J4PSV4"/>
<organism evidence="1">
    <name type="scientific">termite gut metagenome</name>
    <dbReference type="NCBI Taxonomy" id="433724"/>
    <lineage>
        <taxon>unclassified sequences</taxon>
        <taxon>metagenomes</taxon>
        <taxon>organismal metagenomes</taxon>
    </lineage>
</organism>
<reference evidence="1" key="1">
    <citation type="submission" date="2019-03" db="EMBL/GenBank/DDBJ databases">
        <title>Single cell metagenomics reveals metabolic interactions within the superorganism composed of flagellate Streblomastix strix and complex community of Bacteroidetes bacteria on its surface.</title>
        <authorList>
            <person name="Treitli S.C."/>
            <person name="Kolisko M."/>
            <person name="Husnik F."/>
            <person name="Keeling P."/>
            <person name="Hampl V."/>
        </authorList>
    </citation>
    <scope>NUCLEOTIDE SEQUENCE</scope>
    <source>
        <strain evidence="1">STM</strain>
    </source>
</reference>
<evidence type="ECO:0000313" key="1">
    <source>
        <dbReference type="EMBL" id="KAA6311644.1"/>
    </source>
</evidence>